<evidence type="ECO:0000256" key="1">
    <source>
        <dbReference type="PIRSR" id="PIRSR613078-1"/>
    </source>
</evidence>
<dbReference type="InterPro" id="IPR050275">
    <property type="entry name" value="PGM_Phosphatase"/>
</dbReference>
<accession>A0A0H4R2J4</accession>
<protein>
    <submittedName>
        <fullName evidence="3">Phosphoglycerate mutase</fullName>
    </submittedName>
</protein>
<name>A0A0H4R2J4_9LACO</name>
<proteinExistence type="predicted"/>
<reference evidence="4" key="1">
    <citation type="submission" date="2015-07" db="EMBL/GenBank/DDBJ databases">
        <title>Lactobacillus ginsenosidimutans/EMML 3141/ whole genome sequencing.</title>
        <authorList>
            <person name="Kim M.K."/>
            <person name="Im W.-T."/>
            <person name="Srinivasan S."/>
            <person name="Lee J.-J."/>
        </authorList>
    </citation>
    <scope>NUCLEOTIDE SEQUENCE [LARGE SCALE GENOMIC DNA]</scope>
    <source>
        <strain evidence="4">EMML 3041</strain>
    </source>
</reference>
<dbReference type="InterPro" id="IPR001345">
    <property type="entry name" value="PG/BPGM_mutase_AS"/>
</dbReference>
<dbReference type="PROSITE" id="PS00175">
    <property type="entry name" value="PG_MUTASE"/>
    <property type="match status" value="1"/>
</dbReference>
<dbReference type="PATRIC" id="fig|1007676.4.peg.2171"/>
<dbReference type="PANTHER" id="PTHR48100">
    <property type="entry name" value="BROAD-SPECIFICITY PHOSPHATASE YOR283W-RELATED"/>
    <property type="match status" value="1"/>
</dbReference>
<dbReference type="InterPro" id="IPR029033">
    <property type="entry name" value="His_PPase_superfam"/>
</dbReference>
<dbReference type="PANTHER" id="PTHR48100:SF59">
    <property type="entry name" value="ADENOSYLCOBALAMIN_ALPHA-RIBAZOLE PHOSPHATASE"/>
    <property type="match status" value="1"/>
</dbReference>
<dbReference type="STRING" id="1007676.ABM34_10720"/>
<feature type="active site" description="Proton donor/acceptor" evidence="1">
    <location>
        <position position="83"/>
    </location>
</feature>
<feature type="binding site" evidence="2">
    <location>
        <begin position="8"/>
        <end position="15"/>
    </location>
    <ligand>
        <name>substrate</name>
    </ligand>
</feature>
<dbReference type="AlphaFoldDB" id="A0A0H4R2J4"/>
<dbReference type="GO" id="GO:0005737">
    <property type="term" value="C:cytoplasm"/>
    <property type="evidence" value="ECO:0007669"/>
    <property type="project" value="TreeGrafter"/>
</dbReference>
<keyword evidence="4" id="KW-1185">Reference proteome</keyword>
<feature type="binding site" evidence="2">
    <location>
        <begin position="83"/>
        <end position="86"/>
    </location>
    <ligand>
        <name>substrate</name>
    </ligand>
</feature>
<dbReference type="CDD" id="cd07067">
    <property type="entry name" value="HP_PGM_like"/>
    <property type="match status" value="1"/>
</dbReference>
<evidence type="ECO:0000313" key="4">
    <source>
        <dbReference type="Proteomes" id="UP000036106"/>
    </source>
</evidence>
<dbReference type="SUPFAM" id="SSF53254">
    <property type="entry name" value="Phosphoglycerate mutase-like"/>
    <property type="match status" value="1"/>
</dbReference>
<dbReference type="RefSeq" id="WP_048705651.1">
    <property type="nucleotide sequence ID" value="NZ_CP012034.1"/>
</dbReference>
<dbReference type="Gene3D" id="3.40.50.1240">
    <property type="entry name" value="Phosphoglycerate mutase-like"/>
    <property type="match status" value="1"/>
</dbReference>
<organism evidence="3 4">
    <name type="scientific">Companilactobacillus ginsenosidimutans</name>
    <dbReference type="NCBI Taxonomy" id="1007676"/>
    <lineage>
        <taxon>Bacteria</taxon>
        <taxon>Bacillati</taxon>
        <taxon>Bacillota</taxon>
        <taxon>Bacilli</taxon>
        <taxon>Lactobacillales</taxon>
        <taxon>Lactobacillaceae</taxon>
        <taxon>Companilactobacillus</taxon>
    </lineage>
</organism>
<dbReference type="GO" id="GO:0016791">
    <property type="term" value="F:phosphatase activity"/>
    <property type="evidence" value="ECO:0007669"/>
    <property type="project" value="TreeGrafter"/>
</dbReference>
<dbReference type="KEGG" id="lgn:ABM34_10720"/>
<sequence length="202" mass="23218">MVELYVIRHGETDTNKEVRINGRSTDMPLNETGIKQAHELAEEIDISKFDYIYTSPMKRALQTAKILNQGVDDELIQDERLYEADYGSWDGVKESELYAKYPQTFDDNGFLLPNFMDYAENAEPYESVYKRVESFLAEITELGDKKVMAVCHGFISRAIFKQVTGIPDISAVVQSANAGVSKYQLLRTHRYVRFYARKKYIG</sequence>
<dbReference type="OrthoDB" id="9782128at2"/>
<gene>
    <name evidence="3" type="ORF">ABM34_10720</name>
</gene>
<evidence type="ECO:0000313" key="3">
    <source>
        <dbReference type="EMBL" id="AKP67955.1"/>
    </source>
</evidence>
<dbReference type="SMART" id="SM00855">
    <property type="entry name" value="PGAM"/>
    <property type="match status" value="1"/>
</dbReference>
<dbReference type="Proteomes" id="UP000036106">
    <property type="component" value="Chromosome"/>
</dbReference>
<dbReference type="InterPro" id="IPR013078">
    <property type="entry name" value="His_Pase_superF_clade-1"/>
</dbReference>
<evidence type="ECO:0000256" key="2">
    <source>
        <dbReference type="PIRSR" id="PIRSR613078-2"/>
    </source>
</evidence>
<dbReference type="EMBL" id="CP012034">
    <property type="protein sequence ID" value="AKP67955.1"/>
    <property type="molecule type" value="Genomic_DNA"/>
</dbReference>
<dbReference type="Pfam" id="PF00300">
    <property type="entry name" value="His_Phos_1"/>
    <property type="match status" value="1"/>
</dbReference>
<feature type="active site" description="Tele-phosphohistidine intermediate" evidence="1">
    <location>
        <position position="9"/>
    </location>
</feature>
<feature type="binding site" evidence="2">
    <location>
        <position position="59"/>
    </location>
    <ligand>
        <name>substrate</name>
    </ligand>
</feature>